<evidence type="ECO:0000256" key="1">
    <source>
        <dbReference type="ARBA" id="ARBA00009431"/>
    </source>
</evidence>
<evidence type="ECO:0000313" key="2">
    <source>
        <dbReference type="EMBL" id="CAF4397255.1"/>
    </source>
</evidence>
<comment type="similarity">
    <text evidence="1">Belongs to the peptidase S10 family.</text>
</comment>
<dbReference type="Proteomes" id="UP000663866">
    <property type="component" value="Unassembled WGS sequence"/>
</dbReference>
<keyword evidence="3" id="KW-1185">Reference proteome</keyword>
<dbReference type="AlphaFoldDB" id="A0A820P1K1"/>
<dbReference type="InterPro" id="IPR033124">
    <property type="entry name" value="Ser_caboxypep_his_AS"/>
</dbReference>
<dbReference type="InterPro" id="IPR029058">
    <property type="entry name" value="AB_hydrolase_fold"/>
</dbReference>
<accession>A0A820P1K1</accession>
<reference evidence="2" key="1">
    <citation type="submission" date="2021-02" db="EMBL/GenBank/DDBJ databases">
        <authorList>
            <person name="Nowell W R."/>
        </authorList>
    </citation>
    <scope>NUCLEOTIDE SEQUENCE</scope>
</reference>
<comment type="caution">
    <text evidence="2">The sequence shown here is derived from an EMBL/GenBank/DDBJ whole genome shotgun (WGS) entry which is preliminary data.</text>
</comment>
<evidence type="ECO:0008006" key="4">
    <source>
        <dbReference type="Google" id="ProtNLM"/>
    </source>
</evidence>
<gene>
    <name evidence="2" type="ORF">OVN521_LOCUS34660</name>
</gene>
<proteinExistence type="inferred from homology"/>
<protein>
    <recommendedName>
        <fullName evidence="4">Serine carboxypeptidase</fullName>
    </recommendedName>
</protein>
<dbReference type="GO" id="GO:0004185">
    <property type="term" value="F:serine-type carboxypeptidase activity"/>
    <property type="evidence" value="ECO:0007669"/>
    <property type="project" value="InterPro"/>
</dbReference>
<dbReference type="GO" id="GO:0006508">
    <property type="term" value="P:proteolysis"/>
    <property type="evidence" value="ECO:0007669"/>
    <property type="project" value="InterPro"/>
</dbReference>
<evidence type="ECO:0000313" key="3">
    <source>
        <dbReference type="Proteomes" id="UP000663866"/>
    </source>
</evidence>
<dbReference type="Gene3D" id="3.40.50.1820">
    <property type="entry name" value="alpha/beta hydrolase"/>
    <property type="match status" value="1"/>
</dbReference>
<dbReference type="Pfam" id="PF00450">
    <property type="entry name" value="Peptidase_S10"/>
    <property type="match status" value="1"/>
</dbReference>
<dbReference type="SUPFAM" id="SSF53474">
    <property type="entry name" value="alpha/beta-Hydrolases"/>
    <property type="match status" value="1"/>
</dbReference>
<dbReference type="PROSITE" id="PS00560">
    <property type="entry name" value="CARBOXYPEPT_SER_HIS"/>
    <property type="match status" value="1"/>
</dbReference>
<dbReference type="EMBL" id="CAJOBG010040363">
    <property type="protein sequence ID" value="CAF4397255.1"/>
    <property type="molecule type" value="Genomic_DNA"/>
</dbReference>
<dbReference type="InterPro" id="IPR001563">
    <property type="entry name" value="Peptidase_S10"/>
</dbReference>
<organism evidence="2 3">
    <name type="scientific">Rotaria magnacalcarata</name>
    <dbReference type="NCBI Taxonomy" id="392030"/>
    <lineage>
        <taxon>Eukaryota</taxon>
        <taxon>Metazoa</taxon>
        <taxon>Spiralia</taxon>
        <taxon>Gnathifera</taxon>
        <taxon>Rotifera</taxon>
        <taxon>Eurotatoria</taxon>
        <taxon>Bdelloidea</taxon>
        <taxon>Philodinida</taxon>
        <taxon>Philodinidae</taxon>
        <taxon>Rotaria</taxon>
    </lineage>
</organism>
<sequence>MIDADDYLRTDFPDDYFYYIPWVMASEHRRQIHVGNMTYNDGEKVQIALQDDAMQSIANKVAMIANNDYKILIYNGLLDVIIPSSVTMNWINKLEWNYADQLRSAERIVWKVKEDDREVAGYLKQAHSFFLAWVRNAGHSVPSEQPRAAFDLIDRFISAT</sequence>
<name>A0A820P1K1_9BILA</name>